<dbReference type="Proteomes" id="UP001454036">
    <property type="component" value="Unassembled WGS sequence"/>
</dbReference>
<name>A0AAV3QYD3_LITER</name>
<dbReference type="EMBL" id="BAABME010006314">
    <property type="protein sequence ID" value="GAA0168006.1"/>
    <property type="molecule type" value="Genomic_DNA"/>
</dbReference>
<comment type="caution">
    <text evidence="1">The sequence shown here is derived from an EMBL/GenBank/DDBJ whole genome shotgun (WGS) entry which is preliminary data.</text>
</comment>
<evidence type="ECO:0000313" key="2">
    <source>
        <dbReference type="Proteomes" id="UP001454036"/>
    </source>
</evidence>
<sequence length="100" mass="11767">MLGVDKEIARHKLHVDPSFKLVKQKKRNFSDDKNRVIQKEVEELNAGAMYQRMANYVFKIKLEITWRYMWMIYSSKAKNGAPPWKLGRVAKKVEGMQASH</sequence>
<accession>A0AAV3QYD3</accession>
<proteinExistence type="predicted"/>
<protein>
    <submittedName>
        <fullName evidence="1">Uncharacterized protein</fullName>
    </submittedName>
</protein>
<organism evidence="1 2">
    <name type="scientific">Lithospermum erythrorhizon</name>
    <name type="common">Purple gromwell</name>
    <name type="synonym">Lithospermum officinale var. erythrorhizon</name>
    <dbReference type="NCBI Taxonomy" id="34254"/>
    <lineage>
        <taxon>Eukaryota</taxon>
        <taxon>Viridiplantae</taxon>
        <taxon>Streptophyta</taxon>
        <taxon>Embryophyta</taxon>
        <taxon>Tracheophyta</taxon>
        <taxon>Spermatophyta</taxon>
        <taxon>Magnoliopsida</taxon>
        <taxon>eudicotyledons</taxon>
        <taxon>Gunneridae</taxon>
        <taxon>Pentapetalae</taxon>
        <taxon>asterids</taxon>
        <taxon>lamiids</taxon>
        <taxon>Boraginales</taxon>
        <taxon>Boraginaceae</taxon>
        <taxon>Boraginoideae</taxon>
        <taxon>Lithospermeae</taxon>
        <taxon>Lithospermum</taxon>
    </lineage>
</organism>
<dbReference type="AlphaFoldDB" id="A0AAV3QYD3"/>
<reference evidence="1 2" key="1">
    <citation type="submission" date="2024-01" db="EMBL/GenBank/DDBJ databases">
        <title>The complete chloroplast genome sequence of Lithospermum erythrorhizon: insights into the phylogenetic relationship among Boraginaceae species and the maternal lineages of purple gromwells.</title>
        <authorList>
            <person name="Okada T."/>
            <person name="Watanabe K."/>
        </authorList>
    </citation>
    <scope>NUCLEOTIDE SEQUENCE [LARGE SCALE GENOMIC DNA]</scope>
</reference>
<evidence type="ECO:0000313" key="1">
    <source>
        <dbReference type="EMBL" id="GAA0168006.1"/>
    </source>
</evidence>
<keyword evidence="2" id="KW-1185">Reference proteome</keyword>
<gene>
    <name evidence="1" type="ORF">LIER_22824</name>
</gene>